<protein>
    <submittedName>
        <fullName evidence="1">Uncharacterized protein</fullName>
    </submittedName>
</protein>
<reference evidence="1 2" key="1">
    <citation type="submission" date="2018-01" db="EMBL/GenBank/DDBJ databases">
        <title>A novel member of the phylum Bacteroidetes isolated from glacier ice.</title>
        <authorList>
            <person name="Liu Q."/>
            <person name="Xin Y.-H."/>
        </authorList>
    </citation>
    <scope>NUCLEOTIDE SEQUENCE [LARGE SCALE GENOMIC DNA]</scope>
    <source>
        <strain evidence="1 2">RB1R16</strain>
    </source>
</reference>
<proteinExistence type="predicted"/>
<organism evidence="1 2">
    <name type="scientific">Flavipsychrobacter stenotrophus</name>
    <dbReference type="NCBI Taxonomy" id="2077091"/>
    <lineage>
        <taxon>Bacteria</taxon>
        <taxon>Pseudomonadati</taxon>
        <taxon>Bacteroidota</taxon>
        <taxon>Chitinophagia</taxon>
        <taxon>Chitinophagales</taxon>
        <taxon>Chitinophagaceae</taxon>
        <taxon>Flavipsychrobacter</taxon>
    </lineage>
</organism>
<gene>
    <name evidence="1" type="ORF">CJD36_008395</name>
</gene>
<evidence type="ECO:0000313" key="1">
    <source>
        <dbReference type="EMBL" id="PQJ11804.1"/>
    </source>
</evidence>
<keyword evidence="2" id="KW-1185">Reference proteome</keyword>
<dbReference type="Proteomes" id="UP000239872">
    <property type="component" value="Unassembled WGS sequence"/>
</dbReference>
<dbReference type="EMBL" id="PPSL01000002">
    <property type="protein sequence ID" value="PQJ11804.1"/>
    <property type="molecule type" value="Genomic_DNA"/>
</dbReference>
<name>A0A2S7SYL2_9BACT</name>
<accession>A0A2S7SYL2</accession>
<comment type="caution">
    <text evidence="1">The sequence shown here is derived from an EMBL/GenBank/DDBJ whole genome shotgun (WGS) entry which is preliminary data.</text>
</comment>
<sequence>MKFRTLVMQTPAWKKHIHRKSPISNPFPQGISAIFYSNFVNIFILKIQFLTLNCIQFRKISCMLFDIWTLINTLRRGRTASARLQKYALRSFDPMDLGSANRLAETLRKSAEKLRKTAETGGFKKPPKPLTR</sequence>
<dbReference type="AlphaFoldDB" id="A0A2S7SYL2"/>
<evidence type="ECO:0000313" key="2">
    <source>
        <dbReference type="Proteomes" id="UP000239872"/>
    </source>
</evidence>